<reference evidence="2" key="1">
    <citation type="journal article" date="2016" name="Nature">
        <title>Genome evolution in the allotetraploid frog Xenopus laevis.</title>
        <authorList>
            <person name="Session A.M."/>
            <person name="Uno Y."/>
            <person name="Kwon T."/>
            <person name="Chapman J.A."/>
            <person name="Toyoda A."/>
            <person name="Takahashi S."/>
            <person name="Fukui A."/>
            <person name="Hikosaka A."/>
            <person name="Suzuki A."/>
            <person name="Kondo M."/>
            <person name="van Heeringen S.J."/>
            <person name="Quigley I."/>
            <person name="Heinz S."/>
            <person name="Ogino H."/>
            <person name="Ochi H."/>
            <person name="Hellsten U."/>
            <person name="Lyons J.B."/>
            <person name="Simakov O."/>
            <person name="Putnam N."/>
            <person name="Stites J."/>
            <person name="Kuroki Y."/>
            <person name="Tanaka T."/>
            <person name="Michiue T."/>
            <person name="Watanabe M."/>
            <person name="Bogdanovic O."/>
            <person name="Lister R."/>
            <person name="Georgiou G."/>
            <person name="Paranjpe S.S."/>
            <person name="van Kruijsbergen I."/>
            <person name="Shu S."/>
            <person name="Carlson J."/>
            <person name="Kinoshita T."/>
            <person name="Ohta Y."/>
            <person name="Mawaribuchi S."/>
            <person name="Jenkins J."/>
            <person name="Grimwood J."/>
            <person name="Schmutz J."/>
            <person name="Mitros T."/>
            <person name="Mozaffari S.V."/>
            <person name="Suzuki Y."/>
            <person name="Haramoto Y."/>
            <person name="Yamamoto T.S."/>
            <person name="Takagi C."/>
            <person name="Heald R."/>
            <person name="Miller K."/>
            <person name="Haudenschild C."/>
            <person name="Kitzman J."/>
            <person name="Nakayama T."/>
            <person name="Izutsu Y."/>
            <person name="Robert J."/>
            <person name="Fortriede J."/>
            <person name="Burns K."/>
            <person name="Lotay V."/>
            <person name="Karimi K."/>
            <person name="Yasuoka Y."/>
            <person name="Dichmann D.S."/>
            <person name="Flajnik M.F."/>
            <person name="Houston D.W."/>
            <person name="Shendure J."/>
            <person name="DuPasquier L."/>
            <person name="Vize P.D."/>
            <person name="Zorn A.M."/>
            <person name="Ito M."/>
            <person name="Marcotte E.M."/>
            <person name="Wallingford J.B."/>
            <person name="Ito Y."/>
            <person name="Asashima M."/>
            <person name="Ueno N."/>
            <person name="Matsuda Y."/>
            <person name="Veenstra G.J."/>
            <person name="Fujiyama A."/>
            <person name="Harland R.M."/>
            <person name="Taira M."/>
            <person name="Rokhsar D.S."/>
        </authorList>
    </citation>
    <scope>NUCLEOTIDE SEQUENCE [LARGE SCALE GENOMIC DNA]</scope>
    <source>
        <strain evidence="2">J</strain>
    </source>
</reference>
<accession>A0A974I259</accession>
<organism evidence="1 2">
    <name type="scientific">Xenopus laevis</name>
    <name type="common">African clawed frog</name>
    <dbReference type="NCBI Taxonomy" id="8355"/>
    <lineage>
        <taxon>Eukaryota</taxon>
        <taxon>Metazoa</taxon>
        <taxon>Chordata</taxon>
        <taxon>Craniata</taxon>
        <taxon>Vertebrata</taxon>
        <taxon>Euteleostomi</taxon>
        <taxon>Amphibia</taxon>
        <taxon>Batrachia</taxon>
        <taxon>Anura</taxon>
        <taxon>Pipoidea</taxon>
        <taxon>Pipidae</taxon>
        <taxon>Xenopodinae</taxon>
        <taxon>Xenopus</taxon>
        <taxon>Xenopus</taxon>
    </lineage>
</organism>
<dbReference type="Proteomes" id="UP000694892">
    <property type="component" value="Chromosome 1S"/>
</dbReference>
<proteinExistence type="predicted"/>
<gene>
    <name evidence="1" type="ORF">XELAEV_18010881mg</name>
</gene>
<sequence length="99" mass="10970">MHGLFMPGFGSLKADGAKNHLMSTISTCWHHQLTISTSGCPSYRNLMKSNITAIGMNFRVQQILRAETQDPSCCMSNDYIAQHNAHPAIHRATRVIQGN</sequence>
<dbReference type="AlphaFoldDB" id="A0A974I259"/>
<protein>
    <submittedName>
        <fullName evidence="1">Uncharacterized protein</fullName>
    </submittedName>
</protein>
<evidence type="ECO:0000313" key="1">
    <source>
        <dbReference type="EMBL" id="OCT98645.1"/>
    </source>
</evidence>
<dbReference type="EMBL" id="CM004467">
    <property type="protein sequence ID" value="OCT98645.1"/>
    <property type="molecule type" value="Genomic_DNA"/>
</dbReference>
<evidence type="ECO:0000313" key="2">
    <source>
        <dbReference type="Proteomes" id="UP000694892"/>
    </source>
</evidence>
<name>A0A974I259_XENLA</name>